<keyword evidence="2" id="KW-0732">Signal</keyword>
<name>A0A1G9TU06_9ACTN</name>
<feature type="signal peptide" evidence="2">
    <location>
        <begin position="1"/>
        <end position="28"/>
    </location>
</feature>
<dbReference type="OrthoDB" id="5198757at2"/>
<sequence length="154" mass="17991">MNKLIRLTAATTASAALAGLVLIGTAGAASAESRTAVQQERNASITVTERGDERRQDRGDGPRHDRDGRWDRDGRHDRDGRWDRNGHGQWRHGKDGHWYWHGDDRRTYYRYDGHRFARWIDGKWVIVLLDRGHDVDRWYFDQVLDARQNDGRRV</sequence>
<gene>
    <name evidence="3" type="ORF">SAMN05444921_109103</name>
</gene>
<dbReference type="EMBL" id="FNHI01000009">
    <property type="protein sequence ID" value="SDM51041.1"/>
    <property type="molecule type" value="Genomic_DNA"/>
</dbReference>
<feature type="chain" id="PRO_5011649923" description="YD repeat-containing protein" evidence="2">
    <location>
        <begin position="29"/>
        <end position="154"/>
    </location>
</feature>
<proteinExistence type="predicted"/>
<dbReference type="AlphaFoldDB" id="A0A1G9TU06"/>
<dbReference type="Proteomes" id="UP000199063">
    <property type="component" value="Unassembled WGS sequence"/>
</dbReference>
<evidence type="ECO:0000313" key="4">
    <source>
        <dbReference type="Proteomes" id="UP000199063"/>
    </source>
</evidence>
<feature type="region of interest" description="Disordered" evidence="1">
    <location>
        <begin position="34"/>
        <end position="90"/>
    </location>
</feature>
<evidence type="ECO:0000256" key="1">
    <source>
        <dbReference type="SAM" id="MobiDB-lite"/>
    </source>
</evidence>
<protein>
    <recommendedName>
        <fullName evidence="5">YD repeat-containing protein</fullName>
    </recommendedName>
</protein>
<reference evidence="4" key="1">
    <citation type="submission" date="2016-10" db="EMBL/GenBank/DDBJ databases">
        <authorList>
            <person name="Varghese N."/>
            <person name="Submissions S."/>
        </authorList>
    </citation>
    <scope>NUCLEOTIDE SEQUENCE [LARGE SCALE GENOMIC DNA]</scope>
    <source>
        <strain evidence="4">CGMCC 4.7042</strain>
    </source>
</reference>
<evidence type="ECO:0000313" key="3">
    <source>
        <dbReference type="EMBL" id="SDM51041.1"/>
    </source>
</evidence>
<organism evidence="3 4">
    <name type="scientific">Streptomyces wuyuanensis</name>
    <dbReference type="NCBI Taxonomy" id="1196353"/>
    <lineage>
        <taxon>Bacteria</taxon>
        <taxon>Bacillati</taxon>
        <taxon>Actinomycetota</taxon>
        <taxon>Actinomycetes</taxon>
        <taxon>Kitasatosporales</taxon>
        <taxon>Streptomycetaceae</taxon>
        <taxon>Streptomyces</taxon>
    </lineage>
</organism>
<feature type="compositionally biased region" description="Basic and acidic residues" evidence="1">
    <location>
        <begin position="49"/>
        <end position="90"/>
    </location>
</feature>
<evidence type="ECO:0008006" key="5">
    <source>
        <dbReference type="Google" id="ProtNLM"/>
    </source>
</evidence>
<dbReference type="GeneID" id="40830341"/>
<feature type="compositionally biased region" description="Polar residues" evidence="1">
    <location>
        <begin position="34"/>
        <end position="47"/>
    </location>
</feature>
<dbReference type="RefSeq" id="WP_093654969.1">
    <property type="nucleotide sequence ID" value="NZ_FNHI01000009.1"/>
</dbReference>
<keyword evidence="4" id="KW-1185">Reference proteome</keyword>
<evidence type="ECO:0000256" key="2">
    <source>
        <dbReference type="SAM" id="SignalP"/>
    </source>
</evidence>
<accession>A0A1G9TU06</accession>